<protein>
    <recommendedName>
        <fullName evidence="3">GAF domain-containing protein</fullName>
    </recommendedName>
</protein>
<dbReference type="STRING" id="756272.Plabr_3253"/>
<proteinExistence type="predicted"/>
<sequence>MLLDPNPNAEIDVDVSLYIPTAEDAVQSSEFSQPIVGSSAEFLTELIDDVQNSRSAVLRQETNDEADICWLAIPTINERLVSSIVVIRYSGVLSRSAALELWQLSDGRAELSLHHGCYGPMSHFRAISEHVHFPIGVGLPGTTWKMRQPRMLTPLGTSPEFVRAANAEKAGLESGIGFPVLGSDGELDSVLLLLASHEIPFAARFEIWTEEADGLVQLEVLNAPRPAGHPSSWDGDKLRETIEDLIYEAFEQRQAVVETLPVLVTEAPSGPGESGHWRAIVLPVLAEKQSALVFWIA</sequence>
<gene>
    <name evidence="1" type="ordered locus">Plabr_3253</name>
</gene>
<dbReference type="eggNOG" id="COG2203">
    <property type="taxonomic scope" value="Bacteria"/>
</dbReference>
<accession>F0SK93</accession>
<reference evidence="2" key="1">
    <citation type="submission" date="2011-02" db="EMBL/GenBank/DDBJ databases">
        <title>The complete genome of Planctomyces brasiliensis DSM 5305.</title>
        <authorList>
            <person name="Lucas S."/>
            <person name="Copeland A."/>
            <person name="Lapidus A."/>
            <person name="Bruce D."/>
            <person name="Goodwin L."/>
            <person name="Pitluck S."/>
            <person name="Kyrpides N."/>
            <person name="Mavromatis K."/>
            <person name="Pagani I."/>
            <person name="Ivanova N."/>
            <person name="Ovchinnikova G."/>
            <person name="Lu M."/>
            <person name="Detter J.C."/>
            <person name="Han C."/>
            <person name="Land M."/>
            <person name="Hauser L."/>
            <person name="Markowitz V."/>
            <person name="Cheng J.-F."/>
            <person name="Hugenholtz P."/>
            <person name="Woyke T."/>
            <person name="Wu D."/>
            <person name="Tindall B."/>
            <person name="Pomrenke H.G."/>
            <person name="Brambilla E."/>
            <person name="Klenk H.-P."/>
            <person name="Eisen J.A."/>
        </authorList>
    </citation>
    <scope>NUCLEOTIDE SEQUENCE [LARGE SCALE GENOMIC DNA]</scope>
    <source>
        <strain evidence="2">ATCC 49424 / DSM 5305 / JCM 21570 / NBRC 103401 / IFAM 1448</strain>
    </source>
</reference>
<organism evidence="1 2">
    <name type="scientific">Rubinisphaera brasiliensis (strain ATCC 49424 / DSM 5305 / JCM 21570 / IAM 15109 / NBRC 103401 / IFAM 1448)</name>
    <name type="common">Planctomyces brasiliensis</name>
    <dbReference type="NCBI Taxonomy" id="756272"/>
    <lineage>
        <taxon>Bacteria</taxon>
        <taxon>Pseudomonadati</taxon>
        <taxon>Planctomycetota</taxon>
        <taxon>Planctomycetia</taxon>
        <taxon>Planctomycetales</taxon>
        <taxon>Planctomycetaceae</taxon>
        <taxon>Rubinisphaera</taxon>
    </lineage>
</organism>
<keyword evidence="2" id="KW-1185">Reference proteome</keyword>
<name>F0SK93_RUBBR</name>
<evidence type="ECO:0000313" key="1">
    <source>
        <dbReference type="EMBL" id="ADY60850.1"/>
    </source>
</evidence>
<dbReference type="AlphaFoldDB" id="F0SK93"/>
<dbReference type="Proteomes" id="UP000006860">
    <property type="component" value="Chromosome"/>
</dbReference>
<dbReference type="HOGENOM" id="CLU_936525_0_0_0"/>
<dbReference type="KEGG" id="pbs:Plabr_3253"/>
<dbReference type="EMBL" id="CP002546">
    <property type="protein sequence ID" value="ADY60850.1"/>
    <property type="molecule type" value="Genomic_DNA"/>
</dbReference>
<evidence type="ECO:0008006" key="3">
    <source>
        <dbReference type="Google" id="ProtNLM"/>
    </source>
</evidence>
<dbReference type="OrthoDB" id="9148869at2"/>
<dbReference type="SUPFAM" id="SSF55781">
    <property type="entry name" value="GAF domain-like"/>
    <property type="match status" value="1"/>
</dbReference>
<evidence type="ECO:0000313" key="2">
    <source>
        <dbReference type="Proteomes" id="UP000006860"/>
    </source>
</evidence>
<dbReference type="RefSeq" id="WP_013629570.1">
    <property type="nucleotide sequence ID" value="NC_015174.1"/>
</dbReference>